<evidence type="ECO:0000313" key="2">
    <source>
        <dbReference type="EMBL" id="SEW16220.1"/>
    </source>
</evidence>
<evidence type="ECO:0000313" key="3">
    <source>
        <dbReference type="Proteomes" id="UP000199701"/>
    </source>
</evidence>
<dbReference type="Proteomes" id="UP000199701">
    <property type="component" value="Unassembled WGS sequence"/>
</dbReference>
<dbReference type="STRING" id="99656.SAMN05421659_105233"/>
<dbReference type="EMBL" id="FOJI01000005">
    <property type="protein sequence ID" value="SEW16220.1"/>
    <property type="molecule type" value="Genomic_DNA"/>
</dbReference>
<evidence type="ECO:0000256" key="1">
    <source>
        <dbReference type="ARBA" id="ARBA00023125"/>
    </source>
</evidence>
<dbReference type="Gene3D" id="1.10.10.10">
    <property type="entry name" value="Winged helix-like DNA-binding domain superfamily/Winged helix DNA-binding domain"/>
    <property type="match status" value="1"/>
</dbReference>
<gene>
    <name evidence="2" type="ORF">SAMN05421659_105233</name>
</gene>
<accession>A0A1I0PPB3</accession>
<proteinExistence type="predicted"/>
<dbReference type="RefSeq" id="WP_092452862.1">
    <property type="nucleotide sequence ID" value="NZ_FOJI01000005.1"/>
</dbReference>
<dbReference type="OrthoDB" id="9808360at2"/>
<dbReference type="GO" id="GO:0003700">
    <property type="term" value="F:DNA-binding transcription factor activity"/>
    <property type="evidence" value="ECO:0007669"/>
    <property type="project" value="TreeGrafter"/>
</dbReference>
<dbReference type="AlphaFoldDB" id="A0A1I0PPB3"/>
<dbReference type="InterPro" id="IPR036388">
    <property type="entry name" value="WH-like_DNA-bd_sf"/>
</dbReference>
<dbReference type="NCBIfam" id="TIGR00738">
    <property type="entry name" value="rrf2_super"/>
    <property type="match status" value="1"/>
</dbReference>
<organism evidence="2 3">
    <name type="scientific">[Clostridium] fimetarium</name>
    <dbReference type="NCBI Taxonomy" id="99656"/>
    <lineage>
        <taxon>Bacteria</taxon>
        <taxon>Bacillati</taxon>
        <taxon>Bacillota</taxon>
        <taxon>Clostridia</taxon>
        <taxon>Lachnospirales</taxon>
        <taxon>Lachnospiraceae</taxon>
    </lineage>
</organism>
<reference evidence="2 3" key="1">
    <citation type="submission" date="2016-10" db="EMBL/GenBank/DDBJ databases">
        <authorList>
            <person name="de Groot N.N."/>
        </authorList>
    </citation>
    <scope>NUCLEOTIDE SEQUENCE [LARGE SCALE GENOMIC DNA]</scope>
    <source>
        <strain evidence="2 3">DSM 9179</strain>
    </source>
</reference>
<dbReference type="InterPro" id="IPR000944">
    <property type="entry name" value="Tscrpt_reg_Rrf2"/>
</dbReference>
<dbReference type="PANTHER" id="PTHR33221:SF5">
    <property type="entry name" value="HTH-TYPE TRANSCRIPTIONAL REGULATOR ISCR"/>
    <property type="match status" value="1"/>
</dbReference>
<keyword evidence="1" id="KW-0238">DNA-binding</keyword>
<dbReference type="SUPFAM" id="SSF46785">
    <property type="entry name" value="Winged helix' DNA-binding domain"/>
    <property type="match status" value="1"/>
</dbReference>
<sequence length="144" mass="16195">MKVSTKGRYALRLMLDLAIHGKVDLVRIRDISERQDISDKYLEQIVSTLNKAGFVKSIRGPQGGYRLTREPEQYTVGMILRLTEGSLAPVACLEDDENQCARQGDCVTLLLWKKLDDAIKGVVDNVTLADLVDWQQGKVDNYVI</sequence>
<keyword evidence="3" id="KW-1185">Reference proteome</keyword>
<dbReference type="InterPro" id="IPR036390">
    <property type="entry name" value="WH_DNA-bd_sf"/>
</dbReference>
<name>A0A1I0PPB3_9FIRM</name>
<dbReference type="Pfam" id="PF02082">
    <property type="entry name" value="Rrf2"/>
    <property type="match status" value="1"/>
</dbReference>
<dbReference type="GO" id="GO:0005829">
    <property type="term" value="C:cytosol"/>
    <property type="evidence" value="ECO:0007669"/>
    <property type="project" value="TreeGrafter"/>
</dbReference>
<dbReference type="PANTHER" id="PTHR33221">
    <property type="entry name" value="WINGED HELIX-TURN-HELIX TRANSCRIPTIONAL REGULATOR, RRF2 FAMILY"/>
    <property type="match status" value="1"/>
</dbReference>
<protein>
    <submittedName>
        <fullName evidence="2">Rrf2 family protein</fullName>
    </submittedName>
</protein>
<dbReference type="PROSITE" id="PS51197">
    <property type="entry name" value="HTH_RRF2_2"/>
    <property type="match status" value="1"/>
</dbReference>
<dbReference type="GO" id="GO:0003677">
    <property type="term" value="F:DNA binding"/>
    <property type="evidence" value="ECO:0007669"/>
    <property type="project" value="UniProtKB-KW"/>
</dbReference>